<proteinExistence type="predicted"/>
<sequence length="250" mass="27145">MMDMEVASWARAIERISIILIAGMSLYLGSNLFLKGIVTEQAGDISVFNWKVRLQKVGPGVFFALFGSIIICLALAMPLEVSQTTGSSPVQNQKELRGKEPPTAQPVAVPQAQPYYPAVFPSSATMSAPDTQHEAPVPKAYVARTERYLDTGNILQTRRLVRAINTFLALKLQGLDPATAEDAQRAISPLSAYRDSLIISATGKATALAAWKRTGGDPTKTEIPTERQAIEEISPWMDTMSAEPQVSGQR</sequence>
<evidence type="ECO:0000313" key="4">
    <source>
        <dbReference type="Proteomes" id="UP001419910"/>
    </source>
</evidence>
<organism evidence="3 4">
    <name type="scientific">Sphingomonas oligophenolica</name>
    <dbReference type="NCBI Taxonomy" id="301154"/>
    <lineage>
        <taxon>Bacteria</taxon>
        <taxon>Pseudomonadati</taxon>
        <taxon>Pseudomonadota</taxon>
        <taxon>Alphaproteobacteria</taxon>
        <taxon>Sphingomonadales</taxon>
        <taxon>Sphingomonadaceae</taxon>
        <taxon>Sphingomonas</taxon>
    </lineage>
</organism>
<name>A0ABU9Y0K1_9SPHN</name>
<protein>
    <recommendedName>
        <fullName evidence="5">DUF4129 domain-containing protein</fullName>
    </recommendedName>
</protein>
<gene>
    <name evidence="3" type="ORF">ABC974_06875</name>
</gene>
<keyword evidence="2" id="KW-0812">Transmembrane</keyword>
<evidence type="ECO:0000256" key="2">
    <source>
        <dbReference type="SAM" id="Phobius"/>
    </source>
</evidence>
<evidence type="ECO:0008006" key="5">
    <source>
        <dbReference type="Google" id="ProtNLM"/>
    </source>
</evidence>
<keyword evidence="2" id="KW-0472">Membrane</keyword>
<dbReference type="EMBL" id="JBDIME010000004">
    <property type="protein sequence ID" value="MEN2789340.1"/>
    <property type="molecule type" value="Genomic_DNA"/>
</dbReference>
<feature type="region of interest" description="Disordered" evidence="1">
    <location>
        <begin position="86"/>
        <end position="105"/>
    </location>
</feature>
<dbReference type="RefSeq" id="WP_343887358.1">
    <property type="nucleotide sequence ID" value="NZ_BAAAEH010000002.1"/>
</dbReference>
<keyword evidence="2" id="KW-1133">Transmembrane helix</keyword>
<keyword evidence="4" id="KW-1185">Reference proteome</keyword>
<evidence type="ECO:0000256" key="1">
    <source>
        <dbReference type="SAM" id="MobiDB-lite"/>
    </source>
</evidence>
<feature type="transmembrane region" description="Helical" evidence="2">
    <location>
        <begin position="60"/>
        <end position="79"/>
    </location>
</feature>
<evidence type="ECO:0000313" key="3">
    <source>
        <dbReference type="EMBL" id="MEN2789340.1"/>
    </source>
</evidence>
<feature type="transmembrane region" description="Helical" evidence="2">
    <location>
        <begin position="12"/>
        <end position="30"/>
    </location>
</feature>
<reference evidence="3 4" key="1">
    <citation type="submission" date="2024-05" db="EMBL/GenBank/DDBJ databases">
        <authorList>
            <person name="Liu Q."/>
            <person name="Xin Y.-H."/>
        </authorList>
    </citation>
    <scope>NUCLEOTIDE SEQUENCE [LARGE SCALE GENOMIC DNA]</scope>
    <source>
        <strain evidence="3 4">CGMCC 1.10181</strain>
    </source>
</reference>
<accession>A0ABU9Y0K1</accession>
<dbReference type="Proteomes" id="UP001419910">
    <property type="component" value="Unassembled WGS sequence"/>
</dbReference>
<comment type="caution">
    <text evidence="3">The sequence shown here is derived from an EMBL/GenBank/DDBJ whole genome shotgun (WGS) entry which is preliminary data.</text>
</comment>